<feature type="region of interest" description="Disordered" evidence="1">
    <location>
        <begin position="400"/>
        <end position="419"/>
    </location>
</feature>
<keyword evidence="2" id="KW-0472">Membrane</keyword>
<comment type="caution">
    <text evidence="3">The sequence shown here is derived from an EMBL/GenBank/DDBJ whole genome shotgun (WGS) entry which is preliminary data.</text>
</comment>
<gene>
    <name evidence="3" type="ORF">CL943_03550</name>
</gene>
<keyword evidence="2" id="KW-0812">Transmembrane</keyword>
<reference evidence="4" key="1">
    <citation type="submission" date="2017-09" db="EMBL/GenBank/DDBJ databases">
        <title>The Reconstruction of 2,631 Draft Metagenome-Assembled Genomes from the Global Oceans.</title>
        <authorList>
            <person name="Tully B.J."/>
            <person name="Graham E.D."/>
            <person name="Heidelberg J.F."/>
        </authorList>
    </citation>
    <scope>NUCLEOTIDE SEQUENCE [LARGE SCALE GENOMIC DNA]</scope>
</reference>
<sequence>MFLNSDKGFNLFTALVSFLLIALSVLLINGMIQSERSASTRISQEQSMAELQAVADMARADAVQVFNYGLRKAIEDWMTDPQTGGITLNLSDESWDDIKKSFAEAKFGGAEGREFARFTASTLTALFYSEAHFGNYGVSLEGESTMEEMIARLTEKSVEEDDFFEIVECPNGDPRNCPKGTFYVNLKVAKLTQQEYENLPRIRVINKSTRDEIKEIILPRANFRIYVPLRVFKAIAEARALAHFPLTNNGEINPGSDRGLFSTRFHNEIEEMGLGMCDAGYCSPRGNPFKPPANQQFSGSACPEDELYGGEVLVPVQLPNRNVVEYNANDPNSASQKSAKSVMQKIVKQRVCQVAQEAKDGGWIDFAGADDKFELEAGPDCQFLKEMDVIAESMSSKNITAAEGSPSGSPGGGGSPGYGLCPNNPIRKIGLYLEGGEIKTPDISFTDLLCEGEGGTNGQAHCTEIKKVSVKIWFKETNPNYMVDKTSQTERIYSIRLLDNAYVPFTANKQQGSLGATCAYHSQPLDTTCRFAEGWTCATQLSNDLKVQGCAPA</sequence>
<protein>
    <submittedName>
        <fullName evidence="3">Uncharacterized protein</fullName>
    </submittedName>
</protein>
<dbReference type="Proteomes" id="UP000226592">
    <property type="component" value="Unassembled WGS sequence"/>
</dbReference>
<organism evidence="3 4">
    <name type="scientific">Candidatus Iainarchaeum sp</name>
    <dbReference type="NCBI Taxonomy" id="3101447"/>
    <lineage>
        <taxon>Archaea</taxon>
        <taxon>Candidatus Iainarchaeota</taxon>
        <taxon>Candidatus Iainarchaeia</taxon>
        <taxon>Candidatus Iainarchaeales</taxon>
        <taxon>Candidatus Iainarchaeaceae</taxon>
        <taxon>Candidatus Iainarchaeum</taxon>
    </lineage>
</organism>
<feature type="transmembrane region" description="Helical" evidence="2">
    <location>
        <begin position="12"/>
        <end position="32"/>
    </location>
</feature>
<dbReference type="AlphaFoldDB" id="A0A2D6M1S9"/>
<dbReference type="EMBL" id="NZBU01000011">
    <property type="protein sequence ID" value="MAG22349.1"/>
    <property type="molecule type" value="Genomic_DNA"/>
</dbReference>
<evidence type="ECO:0000256" key="1">
    <source>
        <dbReference type="SAM" id="MobiDB-lite"/>
    </source>
</evidence>
<keyword evidence="2" id="KW-1133">Transmembrane helix</keyword>
<name>A0A2D6M1S9_9ARCH</name>
<proteinExistence type="predicted"/>
<evidence type="ECO:0000313" key="3">
    <source>
        <dbReference type="EMBL" id="MAG22349.1"/>
    </source>
</evidence>
<evidence type="ECO:0000313" key="4">
    <source>
        <dbReference type="Proteomes" id="UP000226592"/>
    </source>
</evidence>
<evidence type="ECO:0000256" key="2">
    <source>
        <dbReference type="SAM" id="Phobius"/>
    </source>
</evidence>
<accession>A0A2D6M1S9</accession>